<dbReference type="InterPro" id="IPR036259">
    <property type="entry name" value="MFS_trans_sf"/>
</dbReference>
<feature type="transmembrane region" description="Helical" evidence="5">
    <location>
        <begin position="305"/>
        <end position="325"/>
    </location>
</feature>
<dbReference type="Proteomes" id="UP001190700">
    <property type="component" value="Unassembled WGS sequence"/>
</dbReference>
<dbReference type="GO" id="GO:0022857">
    <property type="term" value="F:transmembrane transporter activity"/>
    <property type="evidence" value="ECO:0007669"/>
    <property type="project" value="InterPro"/>
</dbReference>
<dbReference type="SUPFAM" id="SSF103473">
    <property type="entry name" value="MFS general substrate transporter"/>
    <property type="match status" value="1"/>
</dbReference>
<evidence type="ECO:0008006" key="8">
    <source>
        <dbReference type="Google" id="ProtNLM"/>
    </source>
</evidence>
<dbReference type="PANTHER" id="PTHR10924:SF6">
    <property type="entry name" value="SOLUTE CARRIER FAMILY 49 MEMBER A3"/>
    <property type="match status" value="1"/>
</dbReference>
<evidence type="ECO:0000256" key="1">
    <source>
        <dbReference type="ARBA" id="ARBA00004141"/>
    </source>
</evidence>
<dbReference type="AlphaFoldDB" id="A0AAE0FGQ1"/>
<organism evidence="6 7">
    <name type="scientific">Cymbomonas tetramitiformis</name>
    <dbReference type="NCBI Taxonomy" id="36881"/>
    <lineage>
        <taxon>Eukaryota</taxon>
        <taxon>Viridiplantae</taxon>
        <taxon>Chlorophyta</taxon>
        <taxon>Pyramimonadophyceae</taxon>
        <taxon>Pyramimonadales</taxon>
        <taxon>Pyramimonadaceae</taxon>
        <taxon>Cymbomonas</taxon>
    </lineage>
</organism>
<gene>
    <name evidence="6" type="ORF">CYMTET_31895</name>
</gene>
<evidence type="ECO:0000313" key="6">
    <source>
        <dbReference type="EMBL" id="KAK3259093.1"/>
    </source>
</evidence>
<proteinExistence type="predicted"/>
<name>A0AAE0FGQ1_9CHLO</name>
<feature type="transmembrane region" description="Helical" evidence="5">
    <location>
        <begin position="394"/>
        <end position="414"/>
    </location>
</feature>
<dbReference type="EMBL" id="LGRX02018998">
    <property type="protein sequence ID" value="KAK3259093.1"/>
    <property type="molecule type" value="Genomic_DNA"/>
</dbReference>
<dbReference type="GO" id="GO:0016020">
    <property type="term" value="C:membrane"/>
    <property type="evidence" value="ECO:0007669"/>
    <property type="project" value="UniProtKB-SubCell"/>
</dbReference>
<evidence type="ECO:0000256" key="2">
    <source>
        <dbReference type="ARBA" id="ARBA00022692"/>
    </source>
</evidence>
<dbReference type="Gene3D" id="1.20.1250.20">
    <property type="entry name" value="MFS general substrate transporter like domains"/>
    <property type="match status" value="1"/>
</dbReference>
<keyword evidence="3 5" id="KW-1133">Transmembrane helix</keyword>
<keyword evidence="2 5" id="KW-0812">Transmembrane</keyword>
<evidence type="ECO:0000256" key="3">
    <source>
        <dbReference type="ARBA" id="ARBA00022989"/>
    </source>
</evidence>
<feature type="transmembrane region" description="Helical" evidence="5">
    <location>
        <begin position="271"/>
        <end position="293"/>
    </location>
</feature>
<comment type="caution">
    <text evidence="6">The sequence shown here is derived from an EMBL/GenBank/DDBJ whole genome shotgun (WGS) entry which is preliminary data.</text>
</comment>
<comment type="subcellular location">
    <subcellularLocation>
        <location evidence="1">Membrane</location>
        <topology evidence="1">Multi-pass membrane protein</topology>
    </subcellularLocation>
</comment>
<evidence type="ECO:0000256" key="4">
    <source>
        <dbReference type="ARBA" id="ARBA00023136"/>
    </source>
</evidence>
<accession>A0AAE0FGQ1</accession>
<evidence type="ECO:0000256" key="5">
    <source>
        <dbReference type="SAM" id="Phobius"/>
    </source>
</evidence>
<keyword evidence="7" id="KW-1185">Reference proteome</keyword>
<dbReference type="PANTHER" id="PTHR10924">
    <property type="entry name" value="MAJOR FACILITATOR SUPERFAMILY PROTEIN-RELATED"/>
    <property type="match status" value="1"/>
</dbReference>
<protein>
    <recommendedName>
        <fullName evidence="8">Major facilitator superfamily (MFS) profile domain-containing protein</fullName>
    </recommendedName>
</protein>
<dbReference type="Pfam" id="PF07690">
    <property type="entry name" value="MFS_1"/>
    <property type="match status" value="1"/>
</dbReference>
<keyword evidence="4 5" id="KW-0472">Membrane</keyword>
<dbReference type="InterPro" id="IPR049680">
    <property type="entry name" value="FLVCR1-2_SLC49-like"/>
</dbReference>
<dbReference type="InterPro" id="IPR011701">
    <property type="entry name" value="MFS"/>
</dbReference>
<feature type="transmembrane region" description="Helical" evidence="5">
    <location>
        <begin position="80"/>
        <end position="99"/>
    </location>
</feature>
<feature type="transmembrane region" description="Helical" evidence="5">
    <location>
        <begin position="40"/>
        <end position="60"/>
    </location>
</feature>
<evidence type="ECO:0000313" key="7">
    <source>
        <dbReference type="Proteomes" id="UP001190700"/>
    </source>
</evidence>
<feature type="transmembrane region" description="Helical" evidence="5">
    <location>
        <begin position="359"/>
        <end position="382"/>
    </location>
</feature>
<sequence length="440" mass="48136">MIRVKSTDHLEKDSLQQPILLNDSLEADEESECRVYPIRYWHLVIFCAVSFTNQLIWISFSPIADAVQEYMGCSYLSVDVLSLVYLFVFPFGSIIVSLMMDAYGLRFTMRFGTALNALGALVRWAAVLVHSNDENRYLVLLLGQTLCAVAQPVFTNLSVRLATTWFQNHDLPTMLASLSATIGSAFGQVLPPILVSSSGSGLPWLLFIEAAMSVVYLPAVLCKFDDKPPLPPTLASANRPVEPVLLRRKSSVQRVRSNVWGLFREIEFVKLCGIFGLGLGIINTLLTMTSQIVGRSGYDNYEAGLLGATLLTSGLLSAVAVSIAMEFSKAYGKAIRAGYFLSGICLCAIALCLRPDNYFLLLAAFVGLGLSAIPMMPVTLEAAAEITYPCPEELSSGVLTTAGQFWGIIFIFVLDKMLDYEGHNKTTVATPMRIFIICVG</sequence>
<reference evidence="6 7" key="1">
    <citation type="journal article" date="2015" name="Genome Biol. Evol.">
        <title>Comparative Genomics of a Bacterivorous Green Alga Reveals Evolutionary Causalities and Consequences of Phago-Mixotrophic Mode of Nutrition.</title>
        <authorList>
            <person name="Burns J.A."/>
            <person name="Paasch A."/>
            <person name="Narechania A."/>
            <person name="Kim E."/>
        </authorList>
    </citation>
    <scope>NUCLEOTIDE SEQUENCE [LARGE SCALE GENOMIC DNA]</scope>
    <source>
        <strain evidence="6 7">PLY_AMNH</strain>
    </source>
</reference>